<keyword evidence="1" id="KW-1133">Transmembrane helix</keyword>
<gene>
    <name evidence="2" type="ORF">B1s21122_02170</name>
</gene>
<name>A0A249JXA0_9ACTN</name>
<feature type="transmembrane region" description="Helical" evidence="1">
    <location>
        <begin position="99"/>
        <end position="123"/>
    </location>
</feature>
<keyword evidence="1" id="KW-0812">Transmembrane</keyword>
<accession>A0A249JXA0</accession>
<dbReference type="RefSeq" id="WP_095680462.1">
    <property type="nucleotide sequence ID" value="NZ_CP016768.2"/>
</dbReference>
<sequence>MTEKDLINLWNQMRMQIIVAQLAPSLVLIGVFVLAGMDKFAMASDGTKYLAVGVAAVTGILAIISQYAAVREGEALVEDLTKAAGKSALGKKISESRGLLSISASAITGFGIATFALVVWAVLG</sequence>
<evidence type="ECO:0000256" key="1">
    <source>
        <dbReference type="SAM" id="Phobius"/>
    </source>
</evidence>
<dbReference type="EMBL" id="CP016768">
    <property type="protein sequence ID" value="ASY09158.1"/>
    <property type="molecule type" value="Genomic_DNA"/>
</dbReference>
<dbReference type="Proteomes" id="UP000217153">
    <property type="component" value="Chromosome"/>
</dbReference>
<feature type="transmembrane region" description="Helical" evidence="1">
    <location>
        <begin position="15"/>
        <end position="37"/>
    </location>
</feature>
<keyword evidence="3" id="KW-1185">Reference proteome</keyword>
<evidence type="ECO:0000313" key="2">
    <source>
        <dbReference type="EMBL" id="ASY09158.1"/>
    </source>
</evidence>
<dbReference type="KEGG" id="abam:B1s21122_02170"/>
<proteinExistence type="predicted"/>
<dbReference type="AlphaFoldDB" id="A0A249JXA0"/>
<evidence type="ECO:0000313" key="3">
    <source>
        <dbReference type="Proteomes" id="UP000217153"/>
    </source>
</evidence>
<dbReference type="OrthoDB" id="5193693at2"/>
<feature type="transmembrane region" description="Helical" evidence="1">
    <location>
        <begin position="49"/>
        <end position="69"/>
    </location>
</feature>
<organism evidence="2 3">
    <name type="scientific">Candidatus Nanopelagicus limnae</name>
    <dbReference type="NCBI Taxonomy" id="1884634"/>
    <lineage>
        <taxon>Bacteria</taxon>
        <taxon>Bacillati</taxon>
        <taxon>Actinomycetota</taxon>
        <taxon>Actinomycetes</taxon>
        <taxon>Candidatus Nanopelagicales</taxon>
        <taxon>Candidatus Nanopelagicaceae</taxon>
        <taxon>Candidatus Nanopelagicus</taxon>
    </lineage>
</organism>
<keyword evidence="1" id="KW-0472">Membrane</keyword>
<reference evidence="3" key="1">
    <citation type="submission" date="2016-10" db="EMBL/GenBank/DDBJ databases">
        <title>High microdiversification within the ubiquitous acI lineage of Actinobacteria.</title>
        <authorList>
            <person name="Neuenschwander S.M."/>
            <person name="Salcher M."/>
            <person name="Ghai R."/>
            <person name="Pernthaler J."/>
        </authorList>
    </citation>
    <scope>NUCLEOTIDE SEQUENCE [LARGE SCALE GENOMIC DNA]</scope>
</reference>
<protein>
    <submittedName>
        <fullName evidence="2">Uncharacterized protein</fullName>
    </submittedName>
</protein>